<dbReference type="AlphaFoldDB" id="A0A1S8S6Z8"/>
<proteinExistence type="predicted"/>
<protein>
    <recommendedName>
        <fullName evidence="1">YozE SAM-like domain-containing protein</fullName>
    </recommendedName>
</protein>
<dbReference type="InterPro" id="IPR036806">
    <property type="entry name" value="YozE_SAM-like_sf"/>
</dbReference>
<comment type="caution">
    <text evidence="2">The sequence shown here is derived from an EMBL/GenBank/DDBJ whole genome shotgun (WGS) entry which is preliminary data.</text>
</comment>
<evidence type="ECO:0000313" key="3">
    <source>
        <dbReference type="Proteomes" id="UP000190973"/>
    </source>
</evidence>
<sequence length="75" mass="9098">MSFYEWCIEKYYEEDSPKGDLAADIKNDVQFPKESISKIEIEVYLMSKKACDESIKIFRRLYEREYIREIVCKRS</sequence>
<dbReference type="InterPro" id="IPR023089">
    <property type="entry name" value="YozE_SAM-like"/>
</dbReference>
<feature type="domain" description="YozE SAM-like" evidence="1">
    <location>
        <begin position="2"/>
        <end position="63"/>
    </location>
</feature>
<dbReference type="SUPFAM" id="SSF140652">
    <property type="entry name" value="YozE-like"/>
    <property type="match status" value="1"/>
</dbReference>
<dbReference type="Gene3D" id="1.10.150.260">
    <property type="entry name" value="YozE SAM-like"/>
    <property type="match status" value="1"/>
</dbReference>
<dbReference type="Proteomes" id="UP000190973">
    <property type="component" value="Unassembled WGS sequence"/>
</dbReference>
<organism evidence="2 3">
    <name type="scientific">Clostridium beijerinckii</name>
    <name type="common">Clostridium MP</name>
    <dbReference type="NCBI Taxonomy" id="1520"/>
    <lineage>
        <taxon>Bacteria</taxon>
        <taxon>Bacillati</taxon>
        <taxon>Bacillota</taxon>
        <taxon>Clostridia</taxon>
        <taxon>Eubacteriales</taxon>
        <taxon>Clostridiaceae</taxon>
        <taxon>Clostridium</taxon>
    </lineage>
</organism>
<evidence type="ECO:0000313" key="2">
    <source>
        <dbReference type="EMBL" id="OOM61278.1"/>
    </source>
</evidence>
<reference evidence="2 3" key="1">
    <citation type="submission" date="2016-05" db="EMBL/GenBank/DDBJ databases">
        <title>Microbial solvent formation.</title>
        <authorList>
            <person name="Poehlein A."/>
            <person name="Montoya Solano J.D."/>
            <person name="Flitsch S."/>
            <person name="Krabben P."/>
            <person name="Duerre P."/>
            <person name="Daniel R."/>
        </authorList>
    </citation>
    <scope>NUCLEOTIDE SEQUENCE [LARGE SCALE GENOMIC DNA]</scope>
    <source>
        <strain evidence="2 3">DSM 53</strain>
    </source>
</reference>
<dbReference type="EMBL" id="LZZI01000038">
    <property type="protein sequence ID" value="OOM61278.1"/>
    <property type="molecule type" value="Genomic_DNA"/>
</dbReference>
<dbReference type="Pfam" id="PF06855">
    <property type="entry name" value="YozE_SAM_like"/>
    <property type="match status" value="1"/>
</dbReference>
<evidence type="ECO:0000259" key="1">
    <source>
        <dbReference type="Pfam" id="PF06855"/>
    </source>
</evidence>
<gene>
    <name evidence="2" type="ORF">CLBCK_24120</name>
</gene>
<dbReference type="RefSeq" id="WP_077838970.1">
    <property type="nucleotide sequence ID" value="NZ_JABTAE010000001.1"/>
</dbReference>
<accession>A0A1S8S6Z8</accession>
<name>A0A1S8S6Z8_CLOBE</name>